<reference evidence="1" key="1">
    <citation type="submission" date="2018-02" db="EMBL/GenBank/DDBJ databases">
        <title>Rhizophora mucronata_Transcriptome.</title>
        <authorList>
            <person name="Meera S.P."/>
            <person name="Sreeshan A."/>
            <person name="Augustine A."/>
        </authorList>
    </citation>
    <scope>NUCLEOTIDE SEQUENCE</scope>
    <source>
        <tissue evidence="1">Leaf</tissue>
    </source>
</reference>
<dbReference type="EMBL" id="GGEC01071423">
    <property type="protein sequence ID" value="MBX51907.1"/>
    <property type="molecule type" value="Transcribed_RNA"/>
</dbReference>
<dbReference type="AlphaFoldDB" id="A0A2P2PB12"/>
<evidence type="ECO:0000313" key="1">
    <source>
        <dbReference type="EMBL" id="MBX51907.1"/>
    </source>
</evidence>
<name>A0A2P2PB12_RHIMU</name>
<sequence>MCRSLHLDMDWNPVMPVMVKFSDFGNHEEKKQIKRRKTRLHADL</sequence>
<proteinExistence type="predicted"/>
<protein>
    <submittedName>
        <fullName evidence="1">Uncharacterized protein</fullName>
    </submittedName>
</protein>
<accession>A0A2P2PB12</accession>
<organism evidence="1">
    <name type="scientific">Rhizophora mucronata</name>
    <name type="common">Asiatic mangrove</name>
    <dbReference type="NCBI Taxonomy" id="61149"/>
    <lineage>
        <taxon>Eukaryota</taxon>
        <taxon>Viridiplantae</taxon>
        <taxon>Streptophyta</taxon>
        <taxon>Embryophyta</taxon>
        <taxon>Tracheophyta</taxon>
        <taxon>Spermatophyta</taxon>
        <taxon>Magnoliopsida</taxon>
        <taxon>eudicotyledons</taxon>
        <taxon>Gunneridae</taxon>
        <taxon>Pentapetalae</taxon>
        <taxon>rosids</taxon>
        <taxon>fabids</taxon>
        <taxon>Malpighiales</taxon>
        <taxon>Rhizophoraceae</taxon>
        <taxon>Rhizophora</taxon>
    </lineage>
</organism>